<sequence length="198" mass="22442">MAAPDTKARIMAAALEEFAEHGVSGARVDRIARNAKANKESIYRYYGLKEELLDQVLGEYLRTNGDNVSPEANALDEYVAGLFRHYQHDPRYLRLCLWEGMERVGLRENPALAERRAHFAEKLEAVRSSQADGTVDPGLDPRHLTIVLLGMVNYWFAVPQIVELLFGREPDAEILAEHERFLAECARRIVAPREPLTN</sequence>
<keyword evidence="1 2" id="KW-0238">DNA-binding</keyword>
<dbReference type="SUPFAM" id="SSF48498">
    <property type="entry name" value="Tetracyclin repressor-like, C-terminal domain"/>
    <property type="match status" value="1"/>
</dbReference>
<evidence type="ECO:0000313" key="4">
    <source>
        <dbReference type="EMBL" id="MDT0309593.1"/>
    </source>
</evidence>
<feature type="DNA-binding region" description="H-T-H motif" evidence="2">
    <location>
        <begin position="27"/>
        <end position="46"/>
    </location>
</feature>
<dbReference type="PANTHER" id="PTHR30328">
    <property type="entry name" value="TRANSCRIPTIONAL REPRESSOR"/>
    <property type="match status" value="1"/>
</dbReference>
<keyword evidence="5" id="KW-1185">Reference proteome</keyword>
<dbReference type="SUPFAM" id="SSF46689">
    <property type="entry name" value="Homeodomain-like"/>
    <property type="match status" value="1"/>
</dbReference>
<evidence type="ECO:0000256" key="2">
    <source>
        <dbReference type="PROSITE-ProRule" id="PRU00335"/>
    </source>
</evidence>
<protein>
    <submittedName>
        <fullName evidence="4">TetR family transcriptional regulator</fullName>
    </submittedName>
</protein>
<organism evidence="4 5">
    <name type="scientific">Streptomyces boetiae</name>
    <dbReference type="NCBI Taxonomy" id="3075541"/>
    <lineage>
        <taxon>Bacteria</taxon>
        <taxon>Bacillati</taxon>
        <taxon>Actinomycetota</taxon>
        <taxon>Actinomycetes</taxon>
        <taxon>Kitasatosporales</taxon>
        <taxon>Streptomycetaceae</taxon>
        <taxon>Streptomyces</taxon>
    </lineage>
</organism>
<dbReference type="Gene3D" id="1.10.357.10">
    <property type="entry name" value="Tetracycline Repressor, domain 2"/>
    <property type="match status" value="1"/>
</dbReference>
<accession>A0ABU2LEJ3</accession>
<dbReference type="PRINTS" id="PR00455">
    <property type="entry name" value="HTHTETR"/>
</dbReference>
<dbReference type="InterPro" id="IPR036271">
    <property type="entry name" value="Tet_transcr_reg_TetR-rel_C_sf"/>
</dbReference>
<evidence type="ECO:0000313" key="5">
    <source>
        <dbReference type="Proteomes" id="UP001183388"/>
    </source>
</evidence>
<dbReference type="EMBL" id="JAVREN010000041">
    <property type="protein sequence ID" value="MDT0309593.1"/>
    <property type="molecule type" value="Genomic_DNA"/>
</dbReference>
<evidence type="ECO:0000256" key="1">
    <source>
        <dbReference type="ARBA" id="ARBA00023125"/>
    </source>
</evidence>
<dbReference type="Proteomes" id="UP001183388">
    <property type="component" value="Unassembled WGS sequence"/>
</dbReference>
<dbReference type="InterPro" id="IPR050109">
    <property type="entry name" value="HTH-type_TetR-like_transc_reg"/>
</dbReference>
<gene>
    <name evidence="4" type="ORF">RM780_21910</name>
</gene>
<evidence type="ECO:0000259" key="3">
    <source>
        <dbReference type="PROSITE" id="PS50977"/>
    </source>
</evidence>
<dbReference type="InterPro" id="IPR041467">
    <property type="entry name" value="Sco4008_C"/>
</dbReference>
<dbReference type="Pfam" id="PF17926">
    <property type="entry name" value="TetR_C_21"/>
    <property type="match status" value="1"/>
</dbReference>
<dbReference type="Pfam" id="PF00440">
    <property type="entry name" value="TetR_N"/>
    <property type="match status" value="1"/>
</dbReference>
<dbReference type="PANTHER" id="PTHR30328:SF54">
    <property type="entry name" value="HTH-TYPE TRANSCRIPTIONAL REPRESSOR SCO4008"/>
    <property type="match status" value="1"/>
</dbReference>
<feature type="domain" description="HTH tetR-type" evidence="3">
    <location>
        <begin position="4"/>
        <end position="64"/>
    </location>
</feature>
<dbReference type="PROSITE" id="PS50977">
    <property type="entry name" value="HTH_TETR_2"/>
    <property type="match status" value="1"/>
</dbReference>
<dbReference type="InterPro" id="IPR009057">
    <property type="entry name" value="Homeodomain-like_sf"/>
</dbReference>
<proteinExistence type="predicted"/>
<dbReference type="InterPro" id="IPR001647">
    <property type="entry name" value="HTH_TetR"/>
</dbReference>
<name>A0ABU2LEJ3_9ACTN</name>
<reference evidence="5" key="1">
    <citation type="submission" date="2023-07" db="EMBL/GenBank/DDBJ databases">
        <title>30 novel species of actinomycetes from the DSMZ collection.</title>
        <authorList>
            <person name="Nouioui I."/>
        </authorList>
    </citation>
    <scope>NUCLEOTIDE SEQUENCE [LARGE SCALE GENOMIC DNA]</scope>
    <source>
        <strain evidence="5">DSM 44917</strain>
    </source>
</reference>
<comment type="caution">
    <text evidence="4">The sequence shown here is derived from an EMBL/GenBank/DDBJ whole genome shotgun (WGS) entry which is preliminary data.</text>
</comment>
<dbReference type="RefSeq" id="WP_311632559.1">
    <property type="nucleotide sequence ID" value="NZ_JAVREN010000041.1"/>
</dbReference>